<reference evidence="2 3" key="1">
    <citation type="submission" date="2019-08" db="EMBL/GenBank/DDBJ databases">
        <authorList>
            <person name="Peeters C."/>
        </authorList>
    </citation>
    <scope>NUCLEOTIDE SEQUENCE [LARGE SCALE GENOMIC DNA]</scope>
    <source>
        <strain evidence="2 3">LMG 31111</strain>
    </source>
</reference>
<gene>
    <name evidence="2" type="ORF">PCO31111_05092</name>
</gene>
<dbReference type="EMBL" id="CABPSE010000034">
    <property type="protein sequence ID" value="VVE56079.1"/>
    <property type="molecule type" value="Genomic_DNA"/>
</dbReference>
<organism evidence="2 3">
    <name type="scientific">Pandoraea communis</name>
    <dbReference type="NCBI Taxonomy" id="2508297"/>
    <lineage>
        <taxon>Bacteria</taxon>
        <taxon>Pseudomonadati</taxon>
        <taxon>Pseudomonadota</taxon>
        <taxon>Betaproteobacteria</taxon>
        <taxon>Burkholderiales</taxon>
        <taxon>Burkholderiaceae</taxon>
        <taxon>Pandoraea</taxon>
    </lineage>
</organism>
<dbReference type="AlphaFoldDB" id="A0A5E4Z4Q7"/>
<evidence type="ECO:0000313" key="3">
    <source>
        <dbReference type="Proteomes" id="UP000383971"/>
    </source>
</evidence>
<accession>A0A5E4Z4Q7</accession>
<feature type="region of interest" description="Disordered" evidence="1">
    <location>
        <begin position="150"/>
        <end position="177"/>
    </location>
</feature>
<name>A0A5E4Z4Q7_9BURK</name>
<feature type="region of interest" description="Disordered" evidence="1">
    <location>
        <begin position="1"/>
        <end position="21"/>
    </location>
</feature>
<evidence type="ECO:0000313" key="2">
    <source>
        <dbReference type="EMBL" id="VVE56079.1"/>
    </source>
</evidence>
<sequence>MRRFSAPAEVGAPAGHKPGHFVQTERKAHEAWARFCIRKPTASAVLHHLVANMGHQNAVVIPQKLLAQMLGVTDRTIRTAVADLQAENWIQIVRIGKGREAAYVVNDQVAWGQPRDQLRLSVFSATIVADAADQDPLTLEHRELRRIPTLYPGERQLPTGPGEDPPSQPSIPGMEPDLPALIDDDTFALHIYRAPSGLWAGKLLDCGGTEIGCIADCASPEAVRQATTESGIYPDRVEIED</sequence>
<protein>
    <submittedName>
        <fullName evidence="2">Uncharacterized protein</fullName>
    </submittedName>
</protein>
<dbReference type="Proteomes" id="UP000383971">
    <property type="component" value="Unassembled WGS sequence"/>
</dbReference>
<keyword evidence="3" id="KW-1185">Reference proteome</keyword>
<evidence type="ECO:0000256" key="1">
    <source>
        <dbReference type="SAM" id="MobiDB-lite"/>
    </source>
</evidence>
<proteinExistence type="predicted"/>